<organism evidence="1 2">
    <name type="scientific">Streptomyces indicus</name>
    <dbReference type="NCBI Taxonomy" id="417292"/>
    <lineage>
        <taxon>Bacteria</taxon>
        <taxon>Bacillati</taxon>
        <taxon>Actinomycetota</taxon>
        <taxon>Actinomycetes</taxon>
        <taxon>Kitasatosporales</taxon>
        <taxon>Streptomycetaceae</taxon>
        <taxon>Streptomyces</taxon>
    </lineage>
</organism>
<reference evidence="1 2" key="1">
    <citation type="submission" date="2016-10" db="EMBL/GenBank/DDBJ databases">
        <authorList>
            <person name="de Groot N.N."/>
        </authorList>
    </citation>
    <scope>NUCLEOTIDE SEQUENCE [LARGE SCALE GENOMIC DNA]</scope>
    <source>
        <strain evidence="1 2">CGMCC 4.5727</strain>
    </source>
</reference>
<dbReference type="EMBL" id="FNFF01000028">
    <property type="protein sequence ID" value="SDL33969.1"/>
    <property type="molecule type" value="Genomic_DNA"/>
</dbReference>
<name>A0A1G9J8U7_9ACTN</name>
<evidence type="ECO:0000313" key="2">
    <source>
        <dbReference type="Proteomes" id="UP000199155"/>
    </source>
</evidence>
<evidence type="ECO:0000313" key="1">
    <source>
        <dbReference type="EMBL" id="SDL33969.1"/>
    </source>
</evidence>
<protein>
    <submittedName>
        <fullName evidence="1">Uncharacterized protein</fullName>
    </submittedName>
</protein>
<keyword evidence="2" id="KW-1185">Reference proteome</keyword>
<sequence>MCIRVRYAPRRELTEPYDAARGLITIPGELRDRYALSAVRAVLAELHIPQEEHGALCWCGEPIRLPRVPQQRQNAEVINSDA</sequence>
<proteinExistence type="predicted"/>
<accession>A0A1G9J8U7</accession>
<dbReference type="AlphaFoldDB" id="A0A1G9J8U7"/>
<gene>
    <name evidence="1" type="ORF">SAMN05421806_12855</name>
</gene>
<dbReference type="STRING" id="417292.SAMN05421806_12855"/>
<dbReference type="Proteomes" id="UP000199155">
    <property type="component" value="Unassembled WGS sequence"/>
</dbReference>